<accession>A0A1I0QDJ3</accession>
<keyword evidence="4 7" id="KW-0812">Transmembrane</keyword>
<dbReference type="InterPro" id="IPR044644">
    <property type="entry name" value="DinF-like"/>
</dbReference>
<proteinExistence type="inferred from homology"/>
<evidence type="ECO:0000313" key="8">
    <source>
        <dbReference type="EMBL" id="SEW25052.1"/>
    </source>
</evidence>
<dbReference type="GO" id="GO:0005886">
    <property type="term" value="C:plasma membrane"/>
    <property type="evidence" value="ECO:0007669"/>
    <property type="project" value="TreeGrafter"/>
</dbReference>
<evidence type="ECO:0000256" key="6">
    <source>
        <dbReference type="ARBA" id="ARBA00023136"/>
    </source>
</evidence>
<dbReference type="GO" id="GO:0042910">
    <property type="term" value="F:xenobiotic transmembrane transporter activity"/>
    <property type="evidence" value="ECO:0007669"/>
    <property type="project" value="InterPro"/>
</dbReference>
<comment type="similarity">
    <text evidence="2">Belongs to the multi antimicrobial extrusion (MATE) (TC 2.A.66.1) family.</text>
</comment>
<feature type="transmembrane region" description="Helical" evidence="7">
    <location>
        <begin position="136"/>
        <end position="156"/>
    </location>
</feature>
<feature type="transmembrane region" description="Helical" evidence="7">
    <location>
        <begin position="387"/>
        <end position="406"/>
    </location>
</feature>
<dbReference type="InterPro" id="IPR002528">
    <property type="entry name" value="MATE_fam"/>
</dbReference>
<evidence type="ECO:0000313" key="9">
    <source>
        <dbReference type="Proteomes" id="UP000199650"/>
    </source>
</evidence>
<dbReference type="EMBL" id="FOJB01000001">
    <property type="protein sequence ID" value="SEW25052.1"/>
    <property type="molecule type" value="Genomic_DNA"/>
</dbReference>
<feature type="transmembrane region" description="Helical" evidence="7">
    <location>
        <begin position="12"/>
        <end position="33"/>
    </location>
</feature>
<organism evidence="8 9">
    <name type="scientific">Aliiroseovarius sediminilitoris</name>
    <dbReference type="NCBI Taxonomy" id="1173584"/>
    <lineage>
        <taxon>Bacteria</taxon>
        <taxon>Pseudomonadati</taxon>
        <taxon>Pseudomonadota</taxon>
        <taxon>Alphaproteobacteria</taxon>
        <taxon>Rhodobacterales</taxon>
        <taxon>Paracoccaceae</taxon>
        <taxon>Aliiroseovarius</taxon>
    </lineage>
</organism>
<protein>
    <submittedName>
        <fullName evidence="8">Multidrug resistance protein, MATE family</fullName>
    </submittedName>
</protein>
<feature type="transmembrane region" description="Helical" evidence="7">
    <location>
        <begin position="189"/>
        <end position="211"/>
    </location>
</feature>
<dbReference type="PANTHER" id="PTHR43298">
    <property type="entry name" value="MULTIDRUG RESISTANCE PROTEIN NORM-RELATED"/>
    <property type="match status" value="1"/>
</dbReference>
<evidence type="ECO:0000256" key="7">
    <source>
        <dbReference type="SAM" id="Phobius"/>
    </source>
</evidence>
<feature type="transmembrane region" description="Helical" evidence="7">
    <location>
        <begin position="412"/>
        <end position="432"/>
    </location>
</feature>
<evidence type="ECO:0000256" key="2">
    <source>
        <dbReference type="ARBA" id="ARBA00010199"/>
    </source>
</evidence>
<keyword evidence="9" id="KW-1185">Reference proteome</keyword>
<gene>
    <name evidence="8" type="ORF">SAMN05444851_2455</name>
</gene>
<evidence type="ECO:0000256" key="1">
    <source>
        <dbReference type="ARBA" id="ARBA00004141"/>
    </source>
</evidence>
<keyword evidence="3" id="KW-0813">Transport</keyword>
<feature type="transmembrane region" description="Helical" evidence="7">
    <location>
        <begin position="45"/>
        <end position="64"/>
    </location>
</feature>
<feature type="transmembrane region" description="Helical" evidence="7">
    <location>
        <begin position="273"/>
        <end position="297"/>
    </location>
</feature>
<dbReference type="AlphaFoldDB" id="A0A1I0QDJ3"/>
<dbReference type="PANTHER" id="PTHR43298:SF2">
    <property type="entry name" value="FMN_FAD EXPORTER YEEO-RELATED"/>
    <property type="match status" value="1"/>
</dbReference>
<feature type="transmembrane region" description="Helical" evidence="7">
    <location>
        <begin position="242"/>
        <end position="261"/>
    </location>
</feature>
<sequence>MTTRAAQITHRRILAVAGPIVLSNVTVPILGVVDTGVIGQLGEAAPIGAVGIGAVVISTFYWVFGFLRMGTTGLTAQAYGAGRMGEVSAMLTRAVLIAVTAGLALIVLQVPLFWAAFKLAPASVEVEGMAQDYLAIRIWGAPFAIAMTAFTGWLIALERTRSILVLQVAMNGINIVLDVWFVLGLGWGIQGVAIATLIAEVGGAAFALWLCRDVFANAAWHDRVRVLDPETLKRMAVVNSDILIRSLLLTAIFTSFMFFGARFSDVELAANQILLQFLNVAAFAMDGFAFGAETFVGQALGARNRAGLRRAAIMSSQWGAGISAALALGFLLFGGAAIDLMTTAEDVRIAARVFLIYMVFAPLVGWPSWMLDGIFIGATRTADMRNMMVVSATIYIIAVLALMPLIGNHGLWLALLISFIARGVTLGLRYPALERTVV</sequence>
<dbReference type="Proteomes" id="UP000199650">
    <property type="component" value="Unassembled WGS sequence"/>
</dbReference>
<dbReference type="Pfam" id="PF01554">
    <property type="entry name" value="MatE"/>
    <property type="match status" value="2"/>
</dbReference>
<name>A0A1I0QDJ3_9RHOB</name>
<comment type="subcellular location">
    <subcellularLocation>
        <location evidence="1">Membrane</location>
        <topology evidence="1">Multi-pass membrane protein</topology>
    </subcellularLocation>
</comment>
<keyword evidence="5 7" id="KW-1133">Transmembrane helix</keyword>
<dbReference type="CDD" id="cd13136">
    <property type="entry name" value="MATE_DinF_like"/>
    <property type="match status" value="1"/>
</dbReference>
<feature type="transmembrane region" description="Helical" evidence="7">
    <location>
        <begin position="349"/>
        <end position="366"/>
    </location>
</feature>
<evidence type="ECO:0000256" key="3">
    <source>
        <dbReference type="ARBA" id="ARBA00022448"/>
    </source>
</evidence>
<dbReference type="InterPro" id="IPR050222">
    <property type="entry name" value="MATE_MdtK"/>
</dbReference>
<dbReference type="STRING" id="1173584.SAMN05444851_2455"/>
<evidence type="ECO:0000256" key="4">
    <source>
        <dbReference type="ARBA" id="ARBA00022692"/>
    </source>
</evidence>
<feature type="transmembrane region" description="Helical" evidence="7">
    <location>
        <begin position="163"/>
        <end position="183"/>
    </location>
</feature>
<evidence type="ECO:0000256" key="5">
    <source>
        <dbReference type="ARBA" id="ARBA00022989"/>
    </source>
</evidence>
<dbReference type="OrthoDB" id="9789527at2"/>
<dbReference type="GO" id="GO:0015297">
    <property type="term" value="F:antiporter activity"/>
    <property type="evidence" value="ECO:0007669"/>
    <property type="project" value="InterPro"/>
</dbReference>
<feature type="transmembrane region" description="Helical" evidence="7">
    <location>
        <begin position="94"/>
        <end position="116"/>
    </location>
</feature>
<keyword evidence="6 7" id="KW-0472">Membrane</keyword>
<reference evidence="8 9" key="1">
    <citation type="submission" date="2016-10" db="EMBL/GenBank/DDBJ databases">
        <authorList>
            <person name="de Groot N.N."/>
        </authorList>
    </citation>
    <scope>NUCLEOTIDE SEQUENCE [LARGE SCALE GENOMIC DNA]</scope>
    <source>
        <strain evidence="8 9">DSM 29439</strain>
    </source>
</reference>
<dbReference type="NCBIfam" id="TIGR00797">
    <property type="entry name" value="matE"/>
    <property type="match status" value="1"/>
</dbReference>
<feature type="transmembrane region" description="Helical" evidence="7">
    <location>
        <begin position="318"/>
        <end position="337"/>
    </location>
</feature>
<dbReference type="RefSeq" id="WP_091430934.1">
    <property type="nucleotide sequence ID" value="NZ_FOJB01000001.1"/>
</dbReference>